<name>A0A350P4H7_9ALTE</name>
<evidence type="ECO:0000313" key="2">
    <source>
        <dbReference type="Proteomes" id="UP000263517"/>
    </source>
</evidence>
<dbReference type="Pfam" id="PF08889">
    <property type="entry name" value="WbqC"/>
    <property type="match status" value="1"/>
</dbReference>
<organism evidence="1 2">
    <name type="scientific">Alteromonas australica</name>
    <dbReference type="NCBI Taxonomy" id="589873"/>
    <lineage>
        <taxon>Bacteria</taxon>
        <taxon>Pseudomonadati</taxon>
        <taxon>Pseudomonadota</taxon>
        <taxon>Gammaproteobacteria</taxon>
        <taxon>Alteromonadales</taxon>
        <taxon>Alteromonadaceae</taxon>
        <taxon>Alteromonas/Salinimonas group</taxon>
        <taxon>Alteromonas</taxon>
    </lineage>
</organism>
<reference evidence="1 2" key="1">
    <citation type="journal article" date="2018" name="Nat. Biotechnol.">
        <title>A standardized bacterial taxonomy based on genome phylogeny substantially revises the tree of life.</title>
        <authorList>
            <person name="Parks D.H."/>
            <person name="Chuvochina M."/>
            <person name="Waite D.W."/>
            <person name="Rinke C."/>
            <person name="Skarshewski A."/>
            <person name="Chaumeil P.A."/>
            <person name="Hugenholtz P."/>
        </authorList>
    </citation>
    <scope>NUCLEOTIDE SEQUENCE [LARGE SCALE GENOMIC DNA]</scope>
    <source>
        <strain evidence="1">UBA11978</strain>
    </source>
</reference>
<evidence type="ECO:0008006" key="3">
    <source>
        <dbReference type="Google" id="ProtNLM"/>
    </source>
</evidence>
<protein>
    <recommendedName>
        <fullName evidence="3">Glycine transferase</fullName>
    </recommendedName>
</protein>
<dbReference type="Proteomes" id="UP000263517">
    <property type="component" value="Unassembled WGS sequence"/>
</dbReference>
<sequence length="242" mass="27680">MQPYFFPYLGHFALIDAVDKWVVFDVTQYTPKSWMNRNRILHPTSGWNYVTLPLEKSSISLSTCDVYVRDTDKVKTSILGKISHYKKQAPFYSQVVEIINRTFENVTSSKLVDINVSSLKETCDYLGLRFDGDICSELGLSFPQNMGPGDWAPFISEQLKAKVYINPSNGIPLFNTHDFTKRHIELHAISFSTFEYDTGSMEFEKNLSILDVMMWNSPSIIRQKIKDLSLITRISSASSSFV</sequence>
<dbReference type="InterPro" id="IPR014985">
    <property type="entry name" value="WbqC"/>
</dbReference>
<dbReference type="AlphaFoldDB" id="A0A350P4H7"/>
<accession>A0A350P4H7</accession>
<dbReference type="EMBL" id="DNAN01000380">
    <property type="protein sequence ID" value="HAW76194.1"/>
    <property type="molecule type" value="Genomic_DNA"/>
</dbReference>
<gene>
    <name evidence="1" type="ORF">DCW74_10725</name>
</gene>
<proteinExistence type="predicted"/>
<comment type="caution">
    <text evidence="1">The sequence shown here is derived from an EMBL/GenBank/DDBJ whole genome shotgun (WGS) entry which is preliminary data.</text>
</comment>
<evidence type="ECO:0000313" key="1">
    <source>
        <dbReference type="EMBL" id="HAW76194.1"/>
    </source>
</evidence>